<dbReference type="InterPro" id="IPR043731">
    <property type="entry name" value="DUF5674"/>
</dbReference>
<protein>
    <submittedName>
        <fullName evidence="1">Uncharacterized protein</fullName>
    </submittedName>
</protein>
<dbReference type="Pfam" id="PF18924">
    <property type="entry name" value="DUF5674"/>
    <property type="match status" value="1"/>
</dbReference>
<gene>
    <name evidence="1" type="ORF">COS38_03265</name>
</gene>
<sequence>MMIIIKKLAYTKGEVQKLKELFDIYIKTVIDIEKKVCCAGCDRHFECEELLLKQGSKQKNIWGGGIDLETKTIDMNSMVNIRPRDDNRSNEIQNPEKRKTYEELTKYYFQEIL</sequence>
<organism evidence="1 2">
    <name type="scientific">Candidatus Berkelbacteria bacterium CG03_land_8_20_14_0_80_40_36</name>
    <dbReference type="NCBI Taxonomy" id="1974509"/>
    <lineage>
        <taxon>Bacteria</taxon>
        <taxon>Candidatus Berkelbacteria</taxon>
    </lineage>
</organism>
<proteinExistence type="predicted"/>
<evidence type="ECO:0000313" key="2">
    <source>
        <dbReference type="Proteomes" id="UP000229966"/>
    </source>
</evidence>
<comment type="caution">
    <text evidence="1">The sequence shown here is derived from an EMBL/GenBank/DDBJ whole genome shotgun (WGS) entry which is preliminary data.</text>
</comment>
<dbReference type="Proteomes" id="UP000229966">
    <property type="component" value="Unassembled WGS sequence"/>
</dbReference>
<dbReference type="EMBL" id="PEUM01000096">
    <property type="protein sequence ID" value="PIV25120.1"/>
    <property type="molecule type" value="Genomic_DNA"/>
</dbReference>
<dbReference type="AlphaFoldDB" id="A0A2M7CHL3"/>
<reference evidence="2" key="1">
    <citation type="submission" date="2017-09" db="EMBL/GenBank/DDBJ databases">
        <title>Depth-based differentiation of microbial function through sediment-hosted aquifers and enrichment of novel symbionts in the deep terrestrial subsurface.</title>
        <authorList>
            <person name="Probst A.J."/>
            <person name="Ladd B."/>
            <person name="Jarett J.K."/>
            <person name="Geller-Mcgrath D.E."/>
            <person name="Sieber C.M.K."/>
            <person name="Emerson J.B."/>
            <person name="Anantharaman K."/>
            <person name="Thomas B.C."/>
            <person name="Malmstrom R."/>
            <person name="Stieglmeier M."/>
            <person name="Klingl A."/>
            <person name="Woyke T."/>
            <person name="Ryan C.M."/>
            <person name="Banfield J.F."/>
        </authorList>
    </citation>
    <scope>NUCLEOTIDE SEQUENCE [LARGE SCALE GENOMIC DNA]</scope>
</reference>
<accession>A0A2M7CHL3</accession>
<name>A0A2M7CHL3_9BACT</name>
<evidence type="ECO:0000313" key="1">
    <source>
        <dbReference type="EMBL" id="PIV25120.1"/>
    </source>
</evidence>